<dbReference type="PANTHER" id="PTHR33606">
    <property type="entry name" value="PROTEIN YCII"/>
    <property type="match status" value="1"/>
</dbReference>
<comment type="similarity">
    <text evidence="1">Belongs to the YciI family.</text>
</comment>
<evidence type="ECO:0000313" key="3">
    <source>
        <dbReference type="EMBL" id="TGU69996.1"/>
    </source>
</evidence>
<dbReference type="AlphaFoldDB" id="A0A4S1CAP2"/>
<reference evidence="3 4" key="1">
    <citation type="submission" date="2019-04" db="EMBL/GenBank/DDBJ databases">
        <title>Geobacter oryzae sp. nov., ferric-reducing bacteria isolated from paddy soil.</title>
        <authorList>
            <person name="Xu Z."/>
            <person name="Masuda Y."/>
            <person name="Itoh H."/>
            <person name="Senoo K."/>
        </authorList>
    </citation>
    <scope>NUCLEOTIDE SEQUENCE [LARGE SCALE GENOMIC DNA]</scope>
    <source>
        <strain evidence="3 4">Red111</strain>
    </source>
</reference>
<keyword evidence="4" id="KW-1185">Reference proteome</keyword>
<evidence type="ECO:0000256" key="1">
    <source>
        <dbReference type="ARBA" id="ARBA00007689"/>
    </source>
</evidence>
<dbReference type="NCBIfam" id="NF009508">
    <property type="entry name" value="PRK12866.1"/>
    <property type="match status" value="1"/>
</dbReference>
<proteinExistence type="inferred from homology"/>
<evidence type="ECO:0000259" key="2">
    <source>
        <dbReference type="Pfam" id="PF03795"/>
    </source>
</evidence>
<dbReference type="Pfam" id="PF03795">
    <property type="entry name" value="YCII"/>
    <property type="match status" value="1"/>
</dbReference>
<sequence length="100" mass="10871">MHYLLLYEVAPDYLERRGEFRDEHLALAWEAAARGELLLGGALTDPADGAVLLFAADSPDVPAAFAKADPYVLNGLVRKWTVRGWHTVAGPQAHAPVHPS</sequence>
<dbReference type="InterPro" id="IPR051807">
    <property type="entry name" value="Sec-metab_biosynth-assoc"/>
</dbReference>
<dbReference type="InterPro" id="IPR005545">
    <property type="entry name" value="YCII"/>
</dbReference>
<dbReference type="EMBL" id="SRSC01000006">
    <property type="protein sequence ID" value="TGU69996.1"/>
    <property type="molecule type" value="Genomic_DNA"/>
</dbReference>
<accession>A0A4S1CAP2</accession>
<dbReference type="Proteomes" id="UP000306416">
    <property type="component" value="Unassembled WGS sequence"/>
</dbReference>
<gene>
    <name evidence="3" type="ORF">E4633_19525</name>
</gene>
<dbReference type="InterPro" id="IPR011008">
    <property type="entry name" value="Dimeric_a/b-barrel"/>
</dbReference>
<name>A0A4S1CAP2_9BACT</name>
<protein>
    <recommendedName>
        <fullName evidence="2">YCII-related domain-containing protein</fullName>
    </recommendedName>
</protein>
<dbReference type="RefSeq" id="WP_135872892.1">
    <property type="nucleotide sequence ID" value="NZ_SRSC01000006.1"/>
</dbReference>
<dbReference type="SUPFAM" id="SSF54909">
    <property type="entry name" value="Dimeric alpha+beta barrel"/>
    <property type="match status" value="1"/>
</dbReference>
<evidence type="ECO:0000313" key="4">
    <source>
        <dbReference type="Proteomes" id="UP000306416"/>
    </source>
</evidence>
<feature type="domain" description="YCII-related" evidence="2">
    <location>
        <begin position="1"/>
        <end position="85"/>
    </location>
</feature>
<comment type="caution">
    <text evidence="3">The sequence shown here is derived from an EMBL/GenBank/DDBJ whole genome shotgun (WGS) entry which is preliminary data.</text>
</comment>
<organism evidence="3 4">
    <name type="scientific">Geomonas terrae</name>
    <dbReference type="NCBI Taxonomy" id="2562681"/>
    <lineage>
        <taxon>Bacteria</taxon>
        <taxon>Pseudomonadati</taxon>
        <taxon>Thermodesulfobacteriota</taxon>
        <taxon>Desulfuromonadia</taxon>
        <taxon>Geobacterales</taxon>
        <taxon>Geobacteraceae</taxon>
        <taxon>Geomonas</taxon>
    </lineage>
</organism>
<dbReference type="PANTHER" id="PTHR33606:SF3">
    <property type="entry name" value="PROTEIN YCII"/>
    <property type="match status" value="1"/>
</dbReference>
<dbReference type="Gene3D" id="3.30.70.1060">
    <property type="entry name" value="Dimeric alpha+beta barrel"/>
    <property type="match status" value="1"/>
</dbReference>